<accession>A0ABX6VCR2</accession>
<feature type="transmembrane region" description="Helical" evidence="1">
    <location>
        <begin position="697"/>
        <end position="721"/>
    </location>
</feature>
<dbReference type="Pfam" id="PF00497">
    <property type="entry name" value="SBP_bac_3"/>
    <property type="match status" value="3"/>
</dbReference>
<dbReference type="Proteomes" id="UP000316416">
    <property type="component" value="Chromosome"/>
</dbReference>
<evidence type="ECO:0000313" key="4">
    <source>
        <dbReference type="Proteomes" id="UP000316416"/>
    </source>
</evidence>
<dbReference type="SUPFAM" id="SSF53850">
    <property type="entry name" value="Periplasmic binding protein-like II"/>
    <property type="match status" value="3"/>
</dbReference>
<dbReference type="CDD" id="cd01949">
    <property type="entry name" value="GGDEF"/>
    <property type="match status" value="1"/>
</dbReference>
<dbReference type="CDD" id="cd13706">
    <property type="entry name" value="PBP2_HisK_like_1"/>
    <property type="match status" value="2"/>
</dbReference>
<dbReference type="PANTHER" id="PTHR46663">
    <property type="entry name" value="DIGUANYLATE CYCLASE DGCT-RELATED"/>
    <property type="match status" value="1"/>
</dbReference>
<gene>
    <name evidence="3" type="ORF">FM038_011025</name>
</gene>
<keyword evidence="1" id="KW-0472">Membrane</keyword>
<dbReference type="InterPro" id="IPR052163">
    <property type="entry name" value="DGC-Regulatory_Protein"/>
</dbReference>
<protein>
    <submittedName>
        <fullName evidence="3">Transporter substrate-binding domain-containing protein</fullName>
    </submittedName>
</protein>
<dbReference type="SMART" id="SM00267">
    <property type="entry name" value="GGDEF"/>
    <property type="match status" value="1"/>
</dbReference>
<dbReference type="InterPro" id="IPR000160">
    <property type="entry name" value="GGDEF_dom"/>
</dbReference>
<dbReference type="PANTHER" id="PTHR46663:SF2">
    <property type="entry name" value="GGDEF DOMAIN-CONTAINING PROTEIN"/>
    <property type="match status" value="1"/>
</dbReference>
<dbReference type="CDD" id="cd01007">
    <property type="entry name" value="PBP2_BvgS_HisK_like"/>
    <property type="match status" value="1"/>
</dbReference>
<feature type="domain" description="GGDEF" evidence="2">
    <location>
        <begin position="770"/>
        <end position="901"/>
    </location>
</feature>
<sequence length="901" mass="101075">MGEDSYPYQFVDERGEAQGILVDLWLEWARQTDKPIMFVSRHWTDALDQLSDGNADIHIGMAATPARKTLFAFSEAISHVSTYLYLHHEIPAGVDVSMLEPYQVGIVAGSSHEADLLALSPRIIFKRYKNRHDLLQAVLNSEVKVFAGMDGYLRDKQVNKQIVGLFPLSNRILIKKIPLRPAVNHGNQSLLVEINLGFASIDKARLDAIEERWLGINRQQTGIKIATAINLEPFISVGGDKHLHGLYVDLWNLWSDKTGIPISFVTGDMNQSLDMVKSGQADVHIGYPESEKFKTGLLRSQLLYQVKSRLHSYGEPIADLNSLAGKRVGAVPTAPYLAELKQAMPNVQLKLYDSVTAMIEAAKDGHIGSFVASASWTHHYLVLNDVWSQFYAYPDLEFVTDIYVLTNHTSPGLSKRIKAGFELIDFQEFKEIERKWILNARDRIFDAQMNSLSFSQEQEAYLQSLSSLRIGYLKAWKPMEFTNDKGAFSGINSDVARVITTQLGLKMEAIEFDEWQSLIDALINGDVDIAGSVAETAERRKQLLFSEPYWPSPWALATPINTSVIFNLQELSGQRLAIVEGYELVRKLMGADYGIELVLVADPRAGLKAVMNGKADAFVDKTINMAAELKLGEYEHVKMSVLADFSDQHSHFGVHPSRAELIPLMNMAIDTINQGSREVIYQNWIETLPPLNQDSQVFKWCIAVIIILLLLIGGLFLFRFAMSKERRKRKQLENKLNELTHFDPLTGFPNRSLLDDRLEQSVLLHCREQATFSVLFIDVSGFKKVNKELGHKAGDDLLKIVAVELKSCFRRSDTLARFGSNEFVAILNKTKDLDLVCQVADTILSHLSQTFEHKGIKLTVSASIGIAMYPADGDNVVELLKSADKLMYRAKQSGGNCYKSS</sequence>
<dbReference type="Gene3D" id="3.40.190.10">
    <property type="entry name" value="Periplasmic binding protein-like II"/>
    <property type="match status" value="6"/>
</dbReference>
<keyword evidence="4" id="KW-1185">Reference proteome</keyword>
<keyword evidence="1" id="KW-0812">Transmembrane</keyword>
<dbReference type="EMBL" id="CP045503">
    <property type="protein sequence ID" value="QPG60438.1"/>
    <property type="molecule type" value="Genomic_DNA"/>
</dbReference>
<dbReference type="NCBIfam" id="TIGR00254">
    <property type="entry name" value="GGDEF"/>
    <property type="match status" value="1"/>
</dbReference>
<dbReference type="InterPro" id="IPR043128">
    <property type="entry name" value="Rev_trsase/Diguanyl_cyclase"/>
</dbReference>
<dbReference type="SMART" id="SM00062">
    <property type="entry name" value="PBPb"/>
    <property type="match status" value="3"/>
</dbReference>
<dbReference type="InterPro" id="IPR029787">
    <property type="entry name" value="Nucleotide_cyclase"/>
</dbReference>
<dbReference type="Pfam" id="PF00990">
    <property type="entry name" value="GGDEF"/>
    <property type="match status" value="1"/>
</dbReference>
<reference evidence="3" key="1">
    <citation type="submission" date="2021-07" db="EMBL/GenBank/DDBJ databases">
        <title>Shewanella sp. YLB-07 whole genome sequence.</title>
        <authorList>
            <person name="Yu L."/>
        </authorList>
    </citation>
    <scope>NUCLEOTIDE SEQUENCE</scope>
    <source>
        <strain evidence="3">YLB-08</strain>
    </source>
</reference>
<keyword evidence="1" id="KW-1133">Transmembrane helix</keyword>
<dbReference type="PROSITE" id="PS50887">
    <property type="entry name" value="GGDEF"/>
    <property type="match status" value="1"/>
</dbReference>
<name>A0ABX6VCR2_9GAMM</name>
<dbReference type="Gene3D" id="3.30.70.270">
    <property type="match status" value="1"/>
</dbReference>
<proteinExistence type="predicted"/>
<evidence type="ECO:0000313" key="3">
    <source>
        <dbReference type="EMBL" id="QPG60438.1"/>
    </source>
</evidence>
<dbReference type="SUPFAM" id="SSF55073">
    <property type="entry name" value="Nucleotide cyclase"/>
    <property type="match status" value="1"/>
</dbReference>
<evidence type="ECO:0000259" key="2">
    <source>
        <dbReference type="PROSITE" id="PS50887"/>
    </source>
</evidence>
<evidence type="ECO:0000256" key="1">
    <source>
        <dbReference type="SAM" id="Phobius"/>
    </source>
</evidence>
<dbReference type="InterPro" id="IPR001638">
    <property type="entry name" value="Solute-binding_3/MltF_N"/>
</dbReference>
<organism evidence="3 4">
    <name type="scientific">Shewanella eurypsychrophilus</name>
    <dbReference type="NCBI Taxonomy" id="2593656"/>
    <lineage>
        <taxon>Bacteria</taxon>
        <taxon>Pseudomonadati</taxon>
        <taxon>Pseudomonadota</taxon>
        <taxon>Gammaproteobacteria</taxon>
        <taxon>Alteromonadales</taxon>
        <taxon>Shewanellaceae</taxon>
        <taxon>Shewanella</taxon>
    </lineage>
</organism>